<evidence type="ECO:0000313" key="1">
    <source>
        <dbReference type="EMBL" id="CAD9344565.1"/>
    </source>
</evidence>
<reference evidence="1" key="1">
    <citation type="submission" date="2021-01" db="EMBL/GenBank/DDBJ databases">
        <authorList>
            <person name="Corre E."/>
            <person name="Pelletier E."/>
            <person name="Niang G."/>
            <person name="Scheremetjew M."/>
            <person name="Finn R."/>
            <person name="Kale V."/>
            <person name="Holt S."/>
            <person name="Cochrane G."/>
            <person name="Meng A."/>
            <person name="Brown T."/>
            <person name="Cohen L."/>
        </authorList>
    </citation>
    <scope>NUCLEOTIDE SEQUENCE</scope>
    <source>
        <strain evidence="1">Grunow 1884</strain>
    </source>
</reference>
<dbReference type="AlphaFoldDB" id="A0A7S1ZPJ4"/>
<name>A0A7S1ZPJ4_TRICV</name>
<gene>
    <name evidence="1" type="ORF">OSIN01602_LOCUS12647</name>
</gene>
<organism evidence="1">
    <name type="scientific">Trieres chinensis</name>
    <name type="common">Marine centric diatom</name>
    <name type="synonym">Odontella sinensis</name>
    <dbReference type="NCBI Taxonomy" id="1514140"/>
    <lineage>
        <taxon>Eukaryota</taxon>
        <taxon>Sar</taxon>
        <taxon>Stramenopiles</taxon>
        <taxon>Ochrophyta</taxon>
        <taxon>Bacillariophyta</taxon>
        <taxon>Mediophyceae</taxon>
        <taxon>Biddulphiophycidae</taxon>
        <taxon>Eupodiscales</taxon>
        <taxon>Parodontellaceae</taxon>
        <taxon>Trieres</taxon>
    </lineage>
</organism>
<dbReference type="EMBL" id="HBGO01021986">
    <property type="protein sequence ID" value="CAD9344565.1"/>
    <property type="molecule type" value="Transcribed_RNA"/>
</dbReference>
<protein>
    <submittedName>
        <fullName evidence="1">Uncharacterized protein</fullName>
    </submittedName>
</protein>
<sequence length="253" mass="27022">MLLLLTLLASSCNAFAPHSIAGFVPGDAIARPSRRSSSPPSLSSLGMVASDGRTTLDADTSWRLRFVLNGVPTASGGKVDGLFVTEAKFLEEEGYEPPQGSVVQALSPEDVASADDGSVADAGADAGPKRGRLDISSGRWKLSEDPDERKDGLWVWGLFQEPLYPYLLLQLETKEIPLPGGDGTDSIKPLQLYAQITHTRDKEKGVILDATTLKVREVETIKADPFGGATVDIYEEIQVGQLSIQPVMSAVQA</sequence>
<proteinExistence type="predicted"/>
<accession>A0A7S1ZPJ4</accession>